<dbReference type="InterPro" id="IPR005084">
    <property type="entry name" value="CBM6"/>
</dbReference>
<evidence type="ECO:0000313" key="5">
    <source>
        <dbReference type="Proteomes" id="UP001153404"/>
    </source>
</evidence>
<protein>
    <submittedName>
        <fullName evidence="4">Carbohydrate-binding protein</fullName>
    </submittedName>
</protein>
<dbReference type="CDD" id="cd04084">
    <property type="entry name" value="CBM6_xylanase-like"/>
    <property type="match status" value="2"/>
</dbReference>
<feature type="domain" description="CBM6" evidence="3">
    <location>
        <begin position="172"/>
        <end position="297"/>
    </location>
</feature>
<dbReference type="Pfam" id="PF03422">
    <property type="entry name" value="CBM_6"/>
    <property type="match status" value="2"/>
</dbReference>
<keyword evidence="5" id="KW-1185">Reference proteome</keyword>
<dbReference type="Gene3D" id="2.60.120.260">
    <property type="entry name" value="Galactose-binding domain-like"/>
    <property type="match status" value="2"/>
</dbReference>
<dbReference type="SUPFAM" id="SSF49785">
    <property type="entry name" value="Galactose-binding domain-like"/>
    <property type="match status" value="2"/>
</dbReference>
<evidence type="ECO:0000313" key="4">
    <source>
        <dbReference type="EMBL" id="MDG0811509.1"/>
    </source>
</evidence>
<gene>
    <name evidence="4" type="ORF">OMP40_20655</name>
</gene>
<feature type="domain" description="CBM6" evidence="3">
    <location>
        <begin position="40"/>
        <end position="165"/>
    </location>
</feature>
<evidence type="ECO:0000256" key="1">
    <source>
        <dbReference type="ARBA" id="ARBA00022729"/>
    </source>
</evidence>
<dbReference type="RefSeq" id="WP_277534167.1">
    <property type="nucleotide sequence ID" value="NZ_JAPDIA010000007.1"/>
</dbReference>
<evidence type="ECO:0000259" key="3">
    <source>
        <dbReference type="PROSITE" id="PS51175"/>
    </source>
</evidence>
<name>A0A9X4L105_9BACL</name>
<dbReference type="SMART" id="SM00606">
    <property type="entry name" value="CBD_IV"/>
    <property type="match status" value="2"/>
</dbReference>
<dbReference type="AlphaFoldDB" id="A0A9X4L105"/>
<dbReference type="PROSITE" id="PS51175">
    <property type="entry name" value="CBM6"/>
    <property type="match status" value="2"/>
</dbReference>
<dbReference type="Gene3D" id="3.20.20.80">
    <property type="entry name" value="Glycosidases"/>
    <property type="match status" value="1"/>
</dbReference>
<accession>A0A9X4L105</accession>
<comment type="caution">
    <text evidence="4">The sequence shown here is derived from an EMBL/GenBank/DDBJ whole genome shotgun (WGS) entry which is preliminary data.</text>
</comment>
<dbReference type="GO" id="GO:0030246">
    <property type="term" value="F:carbohydrate binding"/>
    <property type="evidence" value="ECO:0007669"/>
    <property type="project" value="InterPro"/>
</dbReference>
<dbReference type="InterPro" id="IPR006584">
    <property type="entry name" value="Cellulose-bd_IV"/>
</dbReference>
<dbReference type="Proteomes" id="UP001153404">
    <property type="component" value="Unassembled WGS sequence"/>
</dbReference>
<dbReference type="EMBL" id="JAPDIA010000007">
    <property type="protein sequence ID" value="MDG0811509.1"/>
    <property type="molecule type" value="Genomic_DNA"/>
</dbReference>
<sequence length="696" mass="74842">MNVNQRFRMTWPRFCAALLTAALLLGQWAWSPSVASAASAFVQTAASGYSSQSGIQLESSSEGGQNVAFIDNGDYIAFSNVDFGSGASTFQVRVASNASGGAIEARLDGVNGTLVATAQVPGTGGWQNWTTVTTNASGATGVHTLYLKFTGGSGNLFNMLWFKFASGLSAFNQIEAEAYNGQSGIQTEPTSDAGGGSNVGFIDNGDYLTFNGVDFGSGASSVQARVASAAGGGSIEFRLDSLTGTLIGTVAVSGTGGWQNWTTASGQVSGASGVHNLYVKFTGGAGNLMNLNWFKFGTGTPTSGGDVVGKLFAGYQGWFNAQGDGSPNGGWVHWSKNSSAPTAGSNVNFELYPDIREYSKLYQTNLANLANGTQAKLFSSYDQETVNKHFEWMQTYNIDGAALQRFGADESDTPNNWKTNRDSVAVKVKNAAETYGRKFYVMYDITGMDASNWVNAVKHDWTTNVVNNMHLTSSSAYAKQNGKIVVCIWGIGFTDRPGTAAEHQSLIDWFKAQNVYVIGGVPTYWRTGNNDSKSGFMSVYESLDMLSPWFVGRFGAADVDNYSTNQYGPDLTYTQQRNIAYQPVIWPGFAWSNMTGGPTNQIPRLHGDFMWQQAYRLKQLGINTGYIAMFDEYDEGTAIAKAAENSAMIPTNQYFLTLNADGVAVSSDFYLRLAGDINRMFKGQIPVTASHPTTHQ</sequence>
<dbReference type="CDD" id="cd11576">
    <property type="entry name" value="GH99_GH71_like_2"/>
    <property type="match status" value="1"/>
</dbReference>
<organism evidence="4 5">
    <name type="scientific">Cohnella rhizosphaerae</name>
    <dbReference type="NCBI Taxonomy" id="1457232"/>
    <lineage>
        <taxon>Bacteria</taxon>
        <taxon>Bacillati</taxon>
        <taxon>Bacillota</taxon>
        <taxon>Bacilli</taxon>
        <taxon>Bacillales</taxon>
        <taxon>Paenibacillaceae</taxon>
        <taxon>Cohnella</taxon>
    </lineage>
</organism>
<keyword evidence="1 2" id="KW-0732">Signal</keyword>
<feature type="signal peptide" evidence="2">
    <location>
        <begin position="1"/>
        <end position="37"/>
    </location>
</feature>
<feature type="chain" id="PRO_5040833887" evidence="2">
    <location>
        <begin position="38"/>
        <end position="696"/>
    </location>
</feature>
<evidence type="ECO:0000256" key="2">
    <source>
        <dbReference type="SAM" id="SignalP"/>
    </source>
</evidence>
<reference evidence="4" key="1">
    <citation type="submission" date="2022-10" db="EMBL/GenBank/DDBJ databases">
        <title>Comparative genomic analysis of Cohnella hashimotonis sp. nov., isolated from the International Space Station.</title>
        <authorList>
            <person name="Simpson A."/>
            <person name="Venkateswaran K."/>
        </authorList>
    </citation>
    <scope>NUCLEOTIDE SEQUENCE</scope>
    <source>
        <strain evidence="4">DSM 28161</strain>
    </source>
</reference>
<dbReference type="InterPro" id="IPR008979">
    <property type="entry name" value="Galactose-bd-like_sf"/>
</dbReference>
<proteinExistence type="predicted"/>